<dbReference type="InterPro" id="IPR008780">
    <property type="entry name" value="Plasmodium_Vir"/>
</dbReference>
<keyword evidence="1" id="KW-0812">Transmembrane</keyword>
<keyword evidence="3" id="KW-1185">Reference proteome</keyword>
<feature type="transmembrane region" description="Helical" evidence="1">
    <location>
        <begin position="249"/>
        <end position="269"/>
    </location>
</feature>
<reference evidence="2 3" key="1">
    <citation type="submission" date="2016-06" db="EMBL/GenBank/DDBJ databases">
        <authorList>
            <consortium name="Pathogen Informatics"/>
        </authorList>
    </citation>
    <scope>NUCLEOTIDE SEQUENCE [LARGE SCALE GENOMIC DNA]</scope>
    <source>
        <strain evidence="2">PocGH01</strain>
    </source>
</reference>
<keyword evidence="1" id="KW-0472">Membrane</keyword>
<name>A0A1D3JCT4_PLAOA</name>
<dbReference type="Proteomes" id="UP000242942">
    <property type="component" value="Unassembled WGS sequence"/>
</dbReference>
<keyword evidence="1" id="KW-1133">Transmembrane helix</keyword>
<evidence type="ECO:0000256" key="1">
    <source>
        <dbReference type="SAM" id="Phobius"/>
    </source>
</evidence>
<dbReference type="Pfam" id="PF05795">
    <property type="entry name" value="Plasmodium_Vir"/>
    <property type="match status" value="1"/>
</dbReference>
<dbReference type="VEuPathDB" id="PlasmoDB:POWCR01_000219600"/>
<proteinExistence type="predicted"/>
<gene>
    <name evidence="2" type="primary">PocGH01_00109700</name>
    <name evidence="2" type="ORF">POCGH01_00109700</name>
</gene>
<dbReference type="VEuPathDB" id="PlasmoDB:PocGH01_00109700"/>
<dbReference type="OrthoDB" id="383226at2759"/>
<protein>
    <submittedName>
        <fullName evidence="2">PIR protein</fullName>
    </submittedName>
</protein>
<organism evidence="2 3">
    <name type="scientific">Plasmodium ovale</name>
    <name type="common">malaria parasite P. ovale</name>
    <dbReference type="NCBI Taxonomy" id="36330"/>
    <lineage>
        <taxon>Eukaryota</taxon>
        <taxon>Sar</taxon>
        <taxon>Alveolata</taxon>
        <taxon>Apicomplexa</taxon>
        <taxon>Aconoidasida</taxon>
        <taxon>Haemosporida</taxon>
        <taxon>Plasmodiidae</taxon>
        <taxon>Plasmodium</taxon>
        <taxon>Plasmodium (Plasmodium)</taxon>
    </lineage>
</organism>
<evidence type="ECO:0000313" key="3">
    <source>
        <dbReference type="Proteomes" id="UP000242942"/>
    </source>
</evidence>
<sequence length="327" mass="39025">MSSFPNVQDYNLSILNSNVFYDKLDRASDDYRFNSEEYWNYIIQHTCINKTSIFDTLLKGFYYVSYMKMNEIFLNNRWNFLYFWAGSKVLENIEGCSLIDIVYIVKSVRKHIQQDDYNSYIDDINPEEFKELKIVYDFLVNYDSIKLSIGAHNSDCTKKYKEYVDSSFEAYEKLKAKCTQYREKGYCKMFNDFVQINKYENLEKLTCHGNMPPLSVEDKKREFSSYKFPEGDSKDKVNTGETSASSESYNLMSTFFPILGIFSIFFLLYNYTPFRTWLHNILSKNERIRHNLYEDDTVELFENEYESSDRNGQYIRHDINYHSIINA</sequence>
<accession>A0A1D3JCT4</accession>
<dbReference type="AlphaFoldDB" id="A0A1D3JCT4"/>
<evidence type="ECO:0000313" key="2">
    <source>
        <dbReference type="EMBL" id="SBT83302.1"/>
    </source>
</evidence>
<dbReference type="EMBL" id="FLRI01000079">
    <property type="protein sequence ID" value="SBT83302.1"/>
    <property type="molecule type" value="Genomic_DNA"/>
</dbReference>